<evidence type="ECO:0000256" key="10">
    <source>
        <dbReference type="ARBA" id="ARBA00023268"/>
    </source>
</evidence>
<dbReference type="PANTHER" id="PTHR45790:SF3">
    <property type="entry name" value="S-ADENOSYL-L-METHIONINE-DEPENDENT UROPORPHYRINOGEN III METHYLTRANSFERASE, CHLOROPLASTIC"/>
    <property type="match status" value="1"/>
</dbReference>
<dbReference type="CDD" id="cd11642">
    <property type="entry name" value="SUMT"/>
    <property type="match status" value="1"/>
</dbReference>
<evidence type="ECO:0000256" key="3">
    <source>
        <dbReference type="ARBA" id="ARBA00022573"/>
    </source>
</evidence>
<evidence type="ECO:0000256" key="1">
    <source>
        <dbReference type="ARBA" id="ARBA00005879"/>
    </source>
</evidence>
<dbReference type="InterPro" id="IPR014777">
    <property type="entry name" value="4pyrrole_Mease_sub1"/>
</dbReference>
<evidence type="ECO:0000313" key="16">
    <source>
        <dbReference type="Proteomes" id="UP000315439"/>
    </source>
</evidence>
<dbReference type="PROSITE" id="PS00839">
    <property type="entry name" value="SUMT_1"/>
    <property type="match status" value="1"/>
</dbReference>
<dbReference type="FunFam" id="3.40.1010.10:FF:000001">
    <property type="entry name" value="Siroheme synthase"/>
    <property type="match status" value="1"/>
</dbReference>
<dbReference type="Gene3D" id="3.40.1010.10">
    <property type="entry name" value="Cobalt-precorrin-4 Transmethylase, Domain 1"/>
    <property type="match status" value="1"/>
</dbReference>
<evidence type="ECO:0000259" key="14">
    <source>
        <dbReference type="Pfam" id="PF00590"/>
    </source>
</evidence>
<dbReference type="EC" id="2.1.1.107" evidence="2"/>
<organism evidence="15 16">
    <name type="scientific">Aliikangiella coralliicola</name>
    <dbReference type="NCBI Taxonomy" id="2592383"/>
    <lineage>
        <taxon>Bacteria</taxon>
        <taxon>Pseudomonadati</taxon>
        <taxon>Pseudomonadota</taxon>
        <taxon>Gammaproteobacteria</taxon>
        <taxon>Oceanospirillales</taxon>
        <taxon>Pleioneaceae</taxon>
        <taxon>Aliikangiella</taxon>
    </lineage>
</organism>
<feature type="domain" description="Tetrapyrrole methylase" evidence="14">
    <location>
        <begin position="30"/>
        <end position="239"/>
    </location>
</feature>
<dbReference type="InterPro" id="IPR000878">
    <property type="entry name" value="4pyrrol_Mease"/>
</dbReference>
<evidence type="ECO:0000256" key="13">
    <source>
        <dbReference type="RuleBase" id="RU003960"/>
    </source>
</evidence>
<dbReference type="PROSITE" id="PS00840">
    <property type="entry name" value="SUMT_2"/>
    <property type="match status" value="1"/>
</dbReference>
<evidence type="ECO:0000256" key="2">
    <source>
        <dbReference type="ARBA" id="ARBA00012162"/>
    </source>
</evidence>
<dbReference type="GO" id="GO:0019354">
    <property type="term" value="P:siroheme biosynthetic process"/>
    <property type="evidence" value="ECO:0007669"/>
    <property type="project" value="UniProtKB-UniPathway"/>
</dbReference>
<evidence type="ECO:0000256" key="12">
    <source>
        <dbReference type="ARBA" id="ARBA00060548"/>
    </source>
</evidence>
<dbReference type="GO" id="GO:0016491">
    <property type="term" value="F:oxidoreductase activity"/>
    <property type="evidence" value="ECO:0007669"/>
    <property type="project" value="UniProtKB-KW"/>
</dbReference>
<dbReference type="AlphaFoldDB" id="A0A545U5Y9"/>
<keyword evidence="10" id="KW-0511">Multifunctional enzyme</keyword>
<dbReference type="Gene3D" id="3.30.950.10">
    <property type="entry name" value="Methyltransferase, Cobalt-precorrin-4 Transmethylase, Domain 2"/>
    <property type="match status" value="1"/>
</dbReference>
<dbReference type="OrthoDB" id="9815856at2"/>
<dbReference type="NCBIfam" id="NF004790">
    <property type="entry name" value="PRK06136.1"/>
    <property type="match status" value="1"/>
</dbReference>
<comment type="caution">
    <text evidence="15">The sequence shown here is derived from an EMBL/GenBank/DDBJ whole genome shotgun (WGS) entry which is preliminary data.</text>
</comment>
<evidence type="ECO:0000256" key="7">
    <source>
        <dbReference type="ARBA" id="ARBA00023002"/>
    </source>
</evidence>
<evidence type="ECO:0000256" key="8">
    <source>
        <dbReference type="ARBA" id="ARBA00023239"/>
    </source>
</evidence>
<evidence type="ECO:0000256" key="9">
    <source>
        <dbReference type="ARBA" id="ARBA00023244"/>
    </source>
</evidence>
<dbReference type="GO" id="GO:0004851">
    <property type="term" value="F:uroporphyrin-III C-methyltransferase activity"/>
    <property type="evidence" value="ECO:0007669"/>
    <property type="project" value="UniProtKB-EC"/>
</dbReference>
<name>A0A545U5Y9_9GAMM</name>
<comment type="similarity">
    <text evidence="1 13">Belongs to the precorrin methyltransferase family.</text>
</comment>
<keyword evidence="16" id="KW-1185">Reference proteome</keyword>
<keyword evidence="7" id="KW-0560">Oxidoreductase</keyword>
<dbReference type="PANTHER" id="PTHR45790">
    <property type="entry name" value="SIROHEME SYNTHASE-RELATED"/>
    <property type="match status" value="1"/>
</dbReference>
<dbReference type="InterPro" id="IPR035996">
    <property type="entry name" value="4pyrrol_Methylase_sf"/>
</dbReference>
<dbReference type="Pfam" id="PF00590">
    <property type="entry name" value="TP_methylase"/>
    <property type="match status" value="1"/>
</dbReference>
<keyword evidence="3" id="KW-0169">Cobalamin biosynthesis</keyword>
<dbReference type="FunFam" id="3.30.950.10:FF:000001">
    <property type="entry name" value="Siroheme synthase"/>
    <property type="match status" value="1"/>
</dbReference>
<protein>
    <recommendedName>
        <fullName evidence="2">uroporphyrinogen-III C-methyltransferase</fullName>
        <ecNumber evidence="2">2.1.1.107</ecNumber>
    </recommendedName>
</protein>
<evidence type="ECO:0000313" key="15">
    <source>
        <dbReference type="EMBL" id="TQV84881.1"/>
    </source>
</evidence>
<dbReference type="InterPro" id="IPR006366">
    <property type="entry name" value="CobA/CysG_C"/>
</dbReference>
<accession>A0A545U5Y9</accession>
<dbReference type="GO" id="GO:0009236">
    <property type="term" value="P:cobalamin biosynthetic process"/>
    <property type="evidence" value="ECO:0007669"/>
    <property type="project" value="UniProtKB-KW"/>
</dbReference>
<keyword evidence="9" id="KW-0627">Porphyrin biosynthesis</keyword>
<keyword evidence="8" id="KW-0456">Lyase</keyword>
<gene>
    <name evidence="15" type="primary">cobA</name>
    <name evidence="15" type="ORF">FLL46_21005</name>
</gene>
<evidence type="ECO:0000256" key="6">
    <source>
        <dbReference type="ARBA" id="ARBA00022691"/>
    </source>
</evidence>
<keyword evidence="4 13" id="KW-0489">Methyltransferase</keyword>
<dbReference type="SUPFAM" id="SSF53790">
    <property type="entry name" value="Tetrapyrrole methylase"/>
    <property type="match status" value="1"/>
</dbReference>
<sequence>MTIKKNLTGYHKLDSQVDHITQTGSKKTGKVYLVGAGPGAMDLLTVKALRIIQSSDVILYDKLVSDEIKSSFPKGCKKIFVGKSKDNHSIAQESLNQLLVRLCHKGLQVCRLKGGDPFVFGRGSEEMLAISEVGLDVEIVPGITAASGCTSYAGIPLTHREVSQGCTFITGHAKNELKLNWASLATLDHTLVFYMSLTRLSFISHQLIKHGLNANTPAALIENGSQPQQRVITSSLIELSTQADLKQFKSPTLVVIGDVVRYQQQLDWFQKAQFDDKKSIRLSA</sequence>
<dbReference type="EMBL" id="VIKS01000013">
    <property type="protein sequence ID" value="TQV84881.1"/>
    <property type="molecule type" value="Genomic_DNA"/>
</dbReference>
<dbReference type="Proteomes" id="UP000315439">
    <property type="component" value="Unassembled WGS sequence"/>
</dbReference>
<evidence type="ECO:0000256" key="11">
    <source>
        <dbReference type="ARBA" id="ARBA00025705"/>
    </source>
</evidence>
<evidence type="ECO:0000256" key="4">
    <source>
        <dbReference type="ARBA" id="ARBA00022603"/>
    </source>
</evidence>
<dbReference type="NCBIfam" id="TIGR01469">
    <property type="entry name" value="cobA_cysG_Cterm"/>
    <property type="match status" value="1"/>
</dbReference>
<dbReference type="InterPro" id="IPR050161">
    <property type="entry name" value="Siro_Cobalamin_biosynth"/>
</dbReference>
<evidence type="ECO:0000256" key="5">
    <source>
        <dbReference type="ARBA" id="ARBA00022679"/>
    </source>
</evidence>
<dbReference type="GO" id="GO:0032259">
    <property type="term" value="P:methylation"/>
    <property type="evidence" value="ECO:0007669"/>
    <property type="project" value="UniProtKB-KW"/>
</dbReference>
<dbReference type="GO" id="GO:0016829">
    <property type="term" value="F:lyase activity"/>
    <property type="evidence" value="ECO:0007669"/>
    <property type="project" value="UniProtKB-KW"/>
</dbReference>
<comment type="pathway">
    <text evidence="11">Porphyrin-containing compound metabolism; siroheme biosynthesis; precorrin-2 from uroporphyrinogen III: step 1/1.</text>
</comment>
<comment type="pathway">
    <text evidence="12">Cofactor biosynthesis; adenosylcobalamin biosynthesis; precorrin-2 from uroporphyrinogen III: step 1/1.</text>
</comment>
<proteinExistence type="inferred from homology"/>
<keyword evidence="6" id="KW-0949">S-adenosyl-L-methionine</keyword>
<reference evidence="15 16" key="1">
    <citation type="submission" date="2019-07" db="EMBL/GenBank/DDBJ databases">
        <title>Draft genome for Aliikangiella sp. M105.</title>
        <authorList>
            <person name="Wang G."/>
        </authorList>
    </citation>
    <scope>NUCLEOTIDE SEQUENCE [LARGE SCALE GENOMIC DNA]</scope>
    <source>
        <strain evidence="15 16">M105</strain>
    </source>
</reference>
<dbReference type="InterPro" id="IPR014776">
    <property type="entry name" value="4pyrrole_Mease_sub2"/>
</dbReference>
<dbReference type="UniPathway" id="UPA00262">
    <property type="reaction ID" value="UER00211"/>
</dbReference>
<dbReference type="RefSeq" id="WP_142933390.1">
    <property type="nucleotide sequence ID" value="NZ_ML660169.1"/>
</dbReference>
<keyword evidence="5 13" id="KW-0808">Transferase</keyword>
<dbReference type="InterPro" id="IPR003043">
    <property type="entry name" value="Uropor_MeTrfase_CS"/>
</dbReference>